<sequence>MPNPDFNKPTGHGVYFSGNFEIKKKLPSDLGKKSGYHSYVVSINCGGADRDEETQYEIRAIGYSSPSMALDENKFYFLRGLFFPTNTLNTHMDHLYFEGSDQAMIGPAEEFKGEVINTVGVTGLGIVTKLQNIVEDCCRNLKDKDDLDDPKTIVATVKHTDYHPNIKPAPTFYVEYRICPLKYLSGIPRILKLGREAIFHGYLKDFNEETRCYIVIANRVSTTCGHRDEREFADKVIKTEEVNDGSGRSKPKKFTPKSVNAPFKSPIVEQTSIVSTRSGPADHPVAPDSPGSESSNPLAEEPVTKKRPATTTPKKRPRARPARRTSSSTTLDLTT</sequence>
<dbReference type="Proteomes" id="UP000001072">
    <property type="component" value="Unassembled WGS sequence"/>
</dbReference>
<dbReference type="KEGG" id="mlr:MELLADRAFT_90913"/>
<evidence type="ECO:0000313" key="3">
    <source>
        <dbReference type="Proteomes" id="UP000001072"/>
    </source>
</evidence>
<keyword evidence="3" id="KW-1185">Reference proteome</keyword>
<dbReference type="InParanoid" id="F4R805"/>
<feature type="compositionally biased region" description="Low complexity" evidence="1">
    <location>
        <begin position="324"/>
        <end position="335"/>
    </location>
</feature>
<dbReference type="HOGENOM" id="CLU_052203_0_0_1"/>
<evidence type="ECO:0000256" key="1">
    <source>
        <dbReference type="SAM" id="MobiDB-lite"/>
    </source>
</evidence>
<gene>
    <name evidence="2" type="ORF">MELLADRAFT_90913</name>
</gene>
<dbReference type="RefSeq" id="XP_007405334.1">
    <property type="nucleotide sequence ID" value="XM_007405272.1"/>
</dbReference>
<reference evidence="3" key="1">
    <citation type="journal article" date="2011" name="Proc. Natl. Acad. Sci. U.S.A.">
        <title>Obligate biotrophy features unraveled by the genomic analysis of rust fungi.</title>
        <authorList>
            <person name="Duplessis S."/>
            <person name="Cuomo C.A."/>
            <person name="Lin Y.-C."/>
            <person name="Aerts A."/>
            <person name="Tisserant E."/>
            <person name="Veneault-Fourrey C."/>
            <person name="Joly D.L."/>
            <person name="Hacquard S."/>
            <person name="Amselem J."/>
            <person name="Cantarel B.L."/>
            <person name="Chiu R."/>
            <person name="Coutinho P.M."/>
            <person name="Feau N."/>
            <person name="Field M."/>
            <person name="Frey P."/>
            <person name="Gelhaye E."/>
            <person name="Goldberg J."/>
            <person name="Grabherr M.G."/>
            <person name="Kodira C.D."/>
            <person name="Kohler A."/>
            <person name="Kuees U."/>
            <person name="Lindquist E.A."/>
            <person name="Lucas S.M."/>
            <person name="Mago R."/>
            <person name="Mauceli E."/>
            <person name="Morin E."/>
            <person name="Murat C."/>
            <person name="Pangilinan J.L."/>
            <person name="Park R."/>
            <person name="Pearson M."/>
            <person name="Quesneville H."/>
            <person name="Rouhier N."/>
            <person name="Sakthikumar S."/>
            <person name="Salamov A.A."/>
            <person name="Schmutz J."/>
            <person name="Selles B."/>
            <person name="Shapiro H."/>
            <person name="Tanguay P."/>
            <person name="Tuskan G.A."/>
            <person name="Henrissat B."/>
            <person name="Van de Peer Y."/>
            <person name="Rouze P."/>
            <person name="Ellis J.G."/>
            <person name="Dodds P.N."/>
            <person name="Schein J.E."/>
            <person name="Zhong S."/>
            <person name="Hamelin R.C."/>
            <person name="Grigoriev I.V."/>
            <person name="Szabo L.J."/>
            <person name="Martin F."/>
        </authorList>
    </citation>
    <scope>NUCLEOTIDE SEQUENCE [LARGE SCALE GENOMIC DNA]</scope>
    <source>
        <strain evidence="3">98AG31 / pathotype 3-4-7</strain>
    </source>
</reference>
<dbReference type="VEuPathDB" id="FungiDB:MELLADRAFT_90913"/>
<feature type="compositionally biased region" description="Basic residues" evidence="1">
    <location>
        <begin position="305"/>
        <end position="323"/>
    </location>
</feature>
<dbReference type="OrthoDB" id="2516518at2759"/>
<feature type="region of interest" description="Disordered" evidence="1">
    <location>
        <begin position="241"/>
        <end position="335"/>
    </location>
</feature>
<feature type="compositionally biased region" description="Polar residues" evidence="1">
    <location>
        <begin position="268"/>
        <end position="278"/>
    </location>
</feature>
<dbReference type="AlphaFoldDB" id="F4R805"/>
<protein>
    <submittedName>
        <fullName evidence="2">Uncharacterized protein</fullName>
    </submittedName>
</protein>
<name>F4R805_MELLP</name>
<evidence type="ECO:0000313" key="2">
    <source>
        <dbReference type="EMBL" id="EGG11699.1"/>
    </source>
</evidence>
<dbReference type="EMBL" id="GL883092">
    <property type="protein sequence ID" value="EGG11699.1"/>
    <property type="molecule type" value="Genomic_DNA"/>
</dbReference>
<proteinExistence type="predicted"/>
<dbReference type="GeneID" id="18935720"/>
<organism evidence="3">
    <name type="scientific">Melampsora larici-populina (strain 98AG31 / pathotype 3-4-7)</name>
    <name type="common">Poplar leaf rust fungus</name>
    <dbReference type="NCBI Taxonomy" id="747676"/>
    <lineage>
        <taxon>Eukaryota</taxon>
        <taxon>Fungi</taxon>
        <taxon>Dikarya</taxon>
        <taxon>Basidiomycota</taxon>
        <taxon>Pucciniomycotina</taxon>
        <taxon>Pucciniomycetes</taxon>
        <taxon>Pucciniales</taxon>
        <taxon>Melampsoraceae</taxon>
        <taxon>Melampsora</taxon>
    </lineage>
</organism>
<accession>F4R805</accession>